<dbReference type="InterPro" id="IPR013087">
    <property type="entry name" value="Znf_C2H2_type"/>
</dbReference>
<feature type="domain" description="C2H2-type" evidence="3">
    <location>
        <begin position="83"/>
        <end position="110"/>
    </location>
</feature>
<comment type="caution">
    <text evidence="4">The sequence shown here is derived from an EMBL/GenBank/DDBJ whole genome shotgun (WGS) entry which is preliminary data.</text>
</comment>
<reference evidence="4 5" key="1">
    <citation type="submission" date="2019-05" db="EMBL/GenBank/DDBJ databases">
        <title>Another draft genome of Portunus trituberculatus and its Hox gene families provides insights of decapod evolution.</title>
        <authorList>
            <person name="Jeong J.-H."/>
            <person name="Song I."/>
            <person name="Kim S."/>
            <person name="Choi T."/>
            <person name="Kim D."/>
            <person name="Ryu S."/>
            <person name="Kim W."/>
        </authorList>
    </citation>
    <scope>NUCLEOTIDE SEQUENCE [LARGE SCALE GENOMIC DNA]</scope>
    <source>
        <tissue evidence="4">Muscle</tissue>
    </source>
</reference>
<keyword evidence="5" id="KW-1185">Reference proteome</keyword>
<organism evidence="4 5">
    <name type="scientific">Portunus trituberculatus</name>
    <name type="common">Swimming crab</name>
    <name type="synonym">Neptunus trituberculatus</name>
    <dbReference type="NCBI Taxonomy" id="210409"/>
    <lineage>
        <taxon>Eukaryota</taxon>
        <taxon>Metazoa</taxon>
        <taxon>Ecdysozoa</taxon>
        <taxon>Arthropoda</taxon>
        <taxon>Crustacea</taxon>
        <taxon>Multicrustacea</taxon>
        <taxon>Malacostraca</taxon>
        <taxon>Eumalacostraca</taxon>
        <taxon>Eucarida</taxon>
        <taxon>Decapoda</taxon>
        <taxon>Pleocyemata</taxon>
        <taxon>Brachyura</taxon>
        <taxon>Eubrachyura</taxon>
        <taxon>Portunoidea</taxon>
        <taxon>Portunidae</taxon>
        <taxon>Portuninae</taxon>
        <taxon>Portunus</taxon>
    </lineage>
</organism>
<protein>
    <recommendedName>
        <fullName evidence="3">C2H2-type domain-containing protein</fullName>
    </recommendedName>
</protein>
<feature type="compositionally biased region" description="Gly residues" evidence="2">
    <location>
        <begin position="54"/>
        <end position="69"/>
    </location>
</feature>
<keyword evidence="1" id="KW-0863">Zinc-finger</keyword>
<dbReference type="AlphaFoldDB" id="A0A5B7FU35"/>
<evidence type="ECO:0000313" key="5">
    <source>
        <dbReference type="Proteomes" id="UP000324222"/>
    </source>
</evidence>
<evidence type="ECO:0000259" key="3">
    <source>
        <dbReference type="PROSITE" id="PS50157"/>
    </source>
</evidence>
<dbReference type="SMART" id="SM00355">
    <property type="entry name" value="ZnF_C2H2"/>
    <property type="match status" value="1"/>
</dbReference>
<evidence type="ECO:0000256" key="2">
    <source>
        <dbReference type="SAM" id="MobiDB-lite"/>
    </source>
</evidence>
<evidence type="ECO:0000313" key="4">
    <source>
        <dbReference type="EMBL" id="MPC50991.1"/>
    </source>
</evidence>
<name>A0A5B7FU35_PORTR</name>
<keyword evidence="1" id="KW-0862">Zinc</keyword>
<dbReference type="PROSITE" id="PS00028">
    <property type="entry name" value="ZINC_FINGER_C2H2_1"/>
    <property type="match status" value="1"/>
</dbReference>
<accession>A0A5B7FU35</accession>
<proteinExistence type="predicted"/>
<feature type="region of interest" description="Disordered" evidence="2">
    <location>
        <begin position="47"/>
        <end position="73"/>
    </location>
</feature>
<evidence type="ECO:0000256" key="1">
    <source>
        <dbReference type="PROSITE-ProRule" id="PRU00042"/>
    </source>
</evidence>
<dbReference type="OrthoDB" id="6356815at2759"/>
<dbReference type="InterPro" id="IPR036236">
    <property type="entry name" value="Znf_C2H2_sf"/>
</dbReference>
<dbReference type="Proteomes" id="UP000324222">
    <property type="component" value="Unassembled WGS sequence"/>
</dbReference>
<dbReference type="PROSITE" id="PS50157">
    <property type="entry name" value="ZINC_FINGER_C2H2_2"/>
    <property type="match status" value="1"/>
</dbReference>
<gene>
    <name evidence="4" type="ORF">E2C01_044827</name>
</gene>
<sequence length="138" mass="14746">MQLASGCHVFTALPAHVPLTECCGVSDVLLQCNLRYHVRNKHGCEVSGRKRGAGGEGSRGRGTVGGNTVGGRRAGRPTCFRSFKCGDCGSGFVREDSYRSHMRQHEKHRIAQAISGKMEPDVFSVVVQVSSRGGGDGQ</sequence>
<dbReference type="EMBL" id="VSRR010009865">
    <property type="protein sequence ID" value="MPC50991.1"/>
    <property type="molecule type" value="Genomic_DNA"/>
</dbReference>
<keyword evidence="1" id="KW-0479">Metal-binding</keyword>
<dbReference type="GO" id="GO:0008270">
    <property type="term" value="F:zinc ion binding"/>
    <property type="evidence" value="ECO:0007669"/>
    <property type="project" value="UniProtKB-KW"/>
</dbReference>
<dbReference type="SUPFAM" id="SSF57667">
    <property type="entry name" value="beta-beta-alpha zinc fingers"/>
    <property type="match status" value="1"/>
</dbReference>